<dbReference type="InterPro" id="IPR027417">
    <property type="entry name" value="P-loop_NTPase"/>
</dbReference>
<dbReference type="InterPro" id="IPR001650">
    <property type="entry name" value="Helicase_C-like"/>
</dbReference>
<dbReference type="SMART" id="SM00487">
    <property type="entry name" value="DEXDc"/>
    <property type="match status" value="1"/>
</dbReference>
<feature type="domain" description="Helicase ATP-binding" evidence="1">
    <location>
        <begin position="30"/>
        <end position="180"/>
    </location>
</feature>
<dbReference type="GO" id="GO:0005524">
    <property type="term" value="F:ATP binding"/>
    <property type="evidence" value="ECO:0007669"/>
    <property type="project" value="InterPro"/>
</dbReference>
<dbReference type="Proteomes" id="UP001250538">
    <property type="component" value="Unassembled WGS sequence"/>
</dbReference>
<dbReference type="RefSeq" id="WP_315746637.1">
    <property type="nucleotide sequence ID" value="NZ_JAVYAA010000005.1"/>
</dbReference>
<dbReference type="Pfam" id="PF04851">
    <property type="entry name" value="ResIII"/>
    <property type="match status" value="1"/>
</dbReference>
<dbReference type="SUPFAM" id="SSF52540">
    <property type="entry name" value="P-loop containing nucleoside triphosphate hydrolases"/>
    <property type="match status" value="1"/>
</dbReference>
<keyword evidence="3" id="KW-0378">Hydrolase</keyword>
<dbReference type="PANTHER" id="PTHR47396:SF1">
    <property type="entry name" value="ATP-DEPENDENT HELICASE IRC3-RELATED"/>
    <property type="match status" value="1"/>
</dbReference>
<dbReference type="GO" id="GO:0016787">
    <property type="term" value="F:hydrolase activity"/>
    <property type="evidence" value="ECO:0007669"/>
    <property type="project" value="InterPro"/>
</dbReference>
<dbReference type="InterPro" id="IPR014001">
    <property type="entry name" value="Helicase_ATP-bd"/>
</dbReference>
<keyword evidence="3" id="KW-0067">ATP-binding</keyword>
<dbReference type="SMART" id="SM00490">
    <property type="entry name" value="HELICc"/>
    <property type="match status" value="1"/>
</dbReference>
<name>A0AAJ2JYB1_9BACL</name>
<evidence type="ECO:0000313" key="4">
    <source>
        <dbReference type="Proteomes" id="UP001250538"/>
    </source>
</evidence>
<sequence>MYFRETPCFIEGNNKLRKPQIEAYLRIQSHFALSPQEEALVVLPTGTGKSGLIAIAPFGICEGRVLIITPGHVTKKSIAKTIEALDENFWINTNVLFDIQDNPVLISFENEVFDSELNNANIIYTNVQRLNSSNGLLSRVQRDHFDMIIIDEAHHAPADSWQRALNYFSNAKVLHVTGTPYRGDGVAVPGKKVHETKLSEVMESRYVKWLRNKTIESEKITFYLEDGTILSLEEAKDLKDEAWVQKSVAMSDACSLEIIRKSIEELNQLRKVSPQVPHKIMASACSIKHAEKLEQLFRSEGMNAVLIHSKMPRDEQDIKFQEIEQHKYNVVVNVDMMGEGYDHKYLTVAALFRPYKSLNRFAQVIGRVLRAIPDNEITRYEVDNNAIVIYHDELGLDELWEFFKREVEDIGRYKKVREIEFGDDEYEKREVFYGQAVIHGESTEQIDSYSGLIDFHSEFEKARILILEETEVKRQELKAIGMDDELIEETLEKMARKKIRAKTDEFNHIYNEKRPLERRKMIRRILTEKIQLVAVDLLEEFNIEPKANTLYPKFKRLLPQFTKPTTNNDGVLVIFMNTKIKIKFAGRDVMEIEDLISAQEYLEDILRPELERILHGIS</sequence>
<feature type="domain" description="Helicase C-terminal" evidence="2">
    <location>
        <begin position="268"/>
        <end position="427"/>
    </location>
</feature>
<dbReference type="PROSITE" id="PS51192">
    <property type="entry name" value="HELICASE_ATP_BIND_1"/>
    <property type="match status" value="1"/>
</dbReference>
<dbReference type="Pfam" id="PF00271">
    <property type="entry name" value="Helicase_C"/>
    <property type="match status" value="1"/>
</dbReference>
<gene>
    <name evidence="3" type="ORF">RQP50_20995</name>
</gene>
<proteinExistence type="predicted"/>
<keyword evidence="4" id="KW-1185">Reference proteome</keyword>
<organism evidence="3 4">
    <name type="scientific">Paenibacillus suaedae</name>
    <dbReference type="NCBI Taxonomy" id="3077233"/>
    <lineage>
        <taxon>Bacteria</taxon>
        <taxon>Bacillati</taxon>
        <taxon>Bacillota</taxon>
        <taxon>Bacilli</taxon>
        <taxon>Bacillales</taxon>
        <taxon>Paenibacillaceae</taxon>
        <taxon>Paenibacillus</taxon>
    </lineage>
</organism>
<reference evidence="4" key="1">
    <citation type="submission" date="2023-09" db="EMBL/GenBank/DDBJ databases">
        <title>Paenibacillus sp. chi10 Genome sequencing and assembly.</title>
        <authorList>
            <person name="Kim I."/>
        </authorList>
    </citation>
    <scope>NUCLEOTIDE SEQUENCE [LARGE SCALE GENOMIC DNA]</scope>
    <source>
        <strain evidence="4">chi10</strain>
    </source>
</reference>
<dbReference type="GO" id="GO:0003677">
    <property type="term" value="F:DNA binding"/>
    <property type="evidence" value="ECO:0007669"/>
    <property type="project" value="InterPro"/>
</dbReference>
<protein>
    <submittedName>
        <fullName evidence="3">DEAD/DEAH box helicase family protein</fullName>
    </submittedName>
</protein>
<dbReference type="InterPro" id="IPR006935">
    <property type="entry name" value="Helicase/UvrB_N"/>
</dbReference>
<dbReference type="Gene3D" id="3.40.50.300">
    <property type="entry name" value="P-loop containing nucleotide triphosphate hydrolases"/>
    <property type="match status" value="2"/>
</dbReference>
<accession>A0AAJ2JYB1</accession>
<dbReference type="PANTHER" id="PTHR47396">
    <property type="entry name" value="TYPE I RESTRICTION ENZYME ECOKI R PROTEIN"/>
    <property type="match status" value="1"/>
</dbReference>
<dbReference type="AlphaFoldDB" id="A0AAJ2JYB1"/>
<evidence type="ECO:0000259" key="2">
    <source>
        <dbReference type="PROSITE" id="PS51194"/>
    </source>
</evidence>
<dbReference type="EMBL" id="JAVYAA010000005">
    <property type="protein sequence ID" value="MDT8978716.1"/>
    <property type="molecule type" value="Genomic_DNA"/>
</dbReference>
<dbReference type="GO" id="GO:0004386">
    <property type="term" value="F:helicase activity"/>
    <property type="evidence" value="ECO:0007669"/>
    <property type="project" value="UniProtKB-KW"/>
</dbReference>
<evidence type="ECO:0000259" key="1">
    <source>
        <dbReference type="PROSITE" id="PS51192"/>
    </source>
</evidence>
<dbReference type="GO" id="GO:0005829">
    <property type="term" value="C:cytosol"/>
    <property type="evidence" value="ECO:0007669"/>
    <property type="project" value="TreeGrafter"/>
</dbReference>
<keyword evidence="3" id="KW-0347">Helicase</keyword>
<evidence type="ECO:0000313" key="3">
    <source>
        <dbReference type="EMBL" id="MDT8978716.1"/>
    </source>
</evidence>
<comment type="caution">
    <text evidence="3">The sequence shown here is derived from an EMBL/GenBank/DDBJ whole genome shotgun (WGS) entry which is preliminary data.</text>
</comment>
<dbReference type="InterPro" id="IPR050742">
    <property type="entry name" value="Helicase_Restrict-Modif_Enz"/>
</dbReference>
<dbReference type="PROSITE" id="PS51194">
    <property type="entry name" value="HELICASE_CTER"/>
    <property type="match status" value="1"/>
</dbReference>
<keyword evidence="3" id="KW-0547">Nucleotide-binding</keyword>